<feature type="domain" description="MUN" evidence="1">
    <location>
        <begin position="2"/>
        <end position="75"/>
    </location>
</feature>
<name>A0AAV9R4N0_9TELE</name>
<dbReference type="GO" id="GO:0043195">
    <property type="term" value="C:terminal bouton"/>
    <property type="evidence" value="ECO:0007669"/>
    <property type="project" value="TreeGrafter"/>
</dbReference>
<protein>
    <submittedName>
        <fullName evidence="2">Protein unc-13 C</fullName>
    </submittedName>
</protein>
<dbReference type="InterPro" id="IPR010439">
    <property type="entry name" value="MUN_dom"/>
</dbReference>
<dbReference type="GO" id="GO:0099525">
    <property type="term" value="P:presynaptic dense core vesicle exocytosis"/>
    <property type="evidence" value="ECO:0007669"/>
    <property type="project" value="TreeGrafter"/>
</dbReference>
<dbReference type="GO" id="GO:0030672">
    <property type="term" value="C:synaptic vesicle membrane"/>
    <property type="evidence" value="ECO:0007669"/>
    <property type="project" value="TreeGrafter"/>
</dbReference>
<feature type="non-terminal residue" evidence="2">
    <location>
        <position position="1"/>
    </location>
</feature>
<dbReference type="GO" id="GO:0061789">
    <property type="term" value="P:dense core granule priming"/>
    <property type="evidence" value="ECO:0007669"/>
    <property type="project" value="TreeGrafter"/>
</dbReference>
<dbReference type="GO" id="GO:0016082">
    <property type="term" value="P:synaptic vesicle priming"/>
    <property type="evidence" value="ECO:0007669"/>
    <property type="project" value="TreeGrafter"/>
</dbReference>
<organism evidence="2 3">
    <name type="scientific">Crenichthys baileyi</name>
    <name type="common">White River springfish</name>
    <dbReference type="NCBI Taxonomy" id="28760"/>
    <lineage>
        <taxon>Eukaryota</taxon>
        <taxon>Metazoa</taxon>
        <taxon>Chordata</taxon>
        <taxon>Craniata</taxon>
        <taxon>Vertebrata</taxon>
        <taxon>Euteleostomi</taxon>
        <taxon>Actinopterygii</taxon>
        <taxon>Neopterygii</taxon>
        <taxon>Teleostei</taxon>
        <taxon>Neoteleostei</taxon>
        <taxon>Acanthomorphata</taxon>
        <taxon>Ovalentaria</taxon>
        <taxon>Atherinomorphae</taxon>
        <taxon>Cyprinodontiformes</taxon>
        <taxon>Goodeidae</taxon>
        <taxon>Crenichthys</taxon>
    </lineage>
</organism>
<dbReference type="GO" id="GO:0017075">
    <property type="term" value="F:syntaxin-1 binding"/>
    <property type="evidence" value="ECO:0007669"/>
    <property type="project" value="TreeGrafter"/>
</dbReference>
<evidence type="ECO:0000313" key="3">
    <source>
        <dbReference type="Proteomes" id="UP001311232"/>
    </source>
</evidence>
<dbReference type="GO" id="GO:0042734">
    <property type="term" value="C:presynaptic membrane"/>
    <property type="evidence" value="ECO:0007669"/>
    <property type="project" value="TreeGrafter"/>
</dbReference>
<dbReference type="PANTHER" id="PTHR10480:SF2">
    <property type="entry name" value="PROTEIN UNC-13 HOMOLOG C"/>
    <property type="match status" value="1"/>
</dbReference>
<dbReference type="GO" id="GO:0016081">
    <property type="term" value="P:synaptic vesicle docking"/>
    <property type="evidence" value="ECO:0007669"/>
    <property type="project" value="TreeGrafter"/>
</dbReference>
<reference evidence="2 3" key="1">
    <citation type="submission" date="2021-06" db="EMBL/GenBank/DDBJ databases">
        <authorList>
            <person name="Palmer J.M."/>
        </authorList>
    </citation>
    <scope>NUCLEOTIDE SEQUENCE [LARGE SCALE GENOMIC DNA]</scope>
    <source>
        <strain evidence="2 3">MEX-2019</strain>
        <tissue evidence="2">Muscle</tissue>
    </source>
</reference>
<dbReference type="GO" id="GO:0098831">
    <property type="term" value="C:presynaptic active zone cytoplasmic component"/>
    <property type="evidence" value="ECO:0007669"/>
    <property type="project" value="TreeGrafter"/>
</dbReference>
<gene>
    <name evidence="2" type="primary">UNC13C_1</name>
    <name evidence="2" type="ORF">CRENBAI_011525</name>
</gene>
<accession>A0AAV9R4N0</accession>
<dbReference type="GO" id="GO:0005516">
    <property type="term" value="F:calmodulin binding"/>
    <property type="evidence" value="ECO:0007669"/>
    <property type="project" value="TreeGrafter"/>
</dbReference>
<sequence length="101" mass="11603">SRKQDLPREEQGPSIKNLDFWPKLITLMVSVIDEDRTAYTPVINQFPQELNVGKISAEIMWNLFAQDMKYAMEVVVSLGKTLHPPCLLIVWQPRFFQSAPG</sequence>
<evidence type="ECO:0000259" key="1">
    <source>
        <dbReference type="SMART" id="SM01145"/>
    </source>
</evidence>
<dbReference type="GO" id="GO:0031594">
    <property type="term" value="C:neuromuscular junction"/>
    <property type="evidence" value="ECO:0007669"/>
    <property type="project" value="TreeGrafter"/>
</dbReference>
<dbReference type="GO" id="GO:0035249">
    <property type="term" value="P:synaptic transmission, glutamatergic"/>
    <property type="evidence" value="ECO:0007669"/>
    <property type="project" value="TreeGrafter"/>
</dbReference>
<comment type="caution">
    <text evidence="2">The sequence shown here is derived from an EMBL/GenBank/DDBJ whole genome shotgun (WGS) entry which is preliminary data.</text>
</comment>
<dbReference type="SMART" id="SM01145">
    <property type="entry name" value="DUF1041"/>
    <property type="match status" value="1"/>
</dbReference>
<dbReference type="PANTHER" id="PTHR10480">
    <property type="entry name" value="PROTEIN UNC-13 HOMOLOG"/>
    <property type="match status" value="1"/>
</dbReference>
<evidence type="ECO:0000313" key="2">
    <source>
        <dbReference type="EMBL" id="KAK5603260.1"/>
    </source>
</evidence>
<dbReference type="Proteomes" id="UP001311232">
    <property type="component" value="Unassembled WGS sequence"/>
</dbReference>
<dbReference type="InterPro" id="IPR027080">
    <property type="entry name" value="Unc-13"/>
</dbReference>
<dbReference type="GO" id="GO:0019992">
    <property type="term" value="F:diacylglycerol binding"/>
    <property type="evidence" value="ECO:0007669"/>
    <property type="project" value="InterPro"/>
</dbReference>
<keyword evidence="3" id="KW-1185">Reference proteome</keyword>
<dbReference type="Pfam" id="PF06292">
    <property type="entry name" value="MUN"/>
    <property type="match status" value="1"/>
</dbReference>
<proteinExistence type="predicted"/>
<dbReference type="AlphaFoldDB" id="A0AAV9R4N0"/>
<dbReference type="EMBL" id="JAHHUM010002525">
    <property type="protein sequence ID" value="KAK5603260.1"/>
    <property type="molecule type" value="Genomic_DNA"/>
</dbReference>